<sequence>MIQAYENKTAKRISKPDLSVLIPYYNDDPSALLAALHTQYDHTHNVEILLYDDGTQDEDINTKLRQIADTVDQPTRLFFATTNTGRSAARNYLMGEARAPWVLFLDADMRPLHPDFLTRYLSEIKSGHSDIIFGGFRVADTADTPATELHRALSLQSDCLDAATREQSGPQYVCTSNLCVRKSVLDAEPFDITFKGWGWEDSEWAARAVTKYRLKHLENAALHMGLENTETLLARFRDSADNYVQFTKKHPDLAQSLTLFTLSQRLKKIPGQKTMRPILAFLVRNPLGVIPMKLRVFALKMWRASWYAGAL</sequence>
<comment type="similarity">
    <text evidence="1">Belongs to the glycosyltransferase 2 family.</text>
</comment>
<dbReference type="GO" id="GO:0016757">
    <property type="term" value="F:glycosyltransferase activity"/>
    <property type="evidence" value="ECO:0007669"/>
    <property type="project" value="UniProtKB-KW"/>
</dbReference>
<evidence type="ECO:0000256" key="2">
    <source>
        <dbReference type="ARBA" id="ARBA00022676"/>
    </source>
</evidence>
<evidence type="ECO:0000259" key="4">
    <source>
        <dbReference type="Pfam" id="PF00535"/>
    </source>
</evidence>
<reference evidence="5" key="1">
    <citation type="journal article" date="2020" name="mSystems">
        <title>Genome- and Community-Level Interaction Insights into Carbon Utilization and Element Cycling Functions of Hydrothermarchaeota in Hydrothermal Sediment.</title>
        <authorList>
            <person name="Zhou Z."/>
            <person name="Liu Y."/>
            <person name="Xu W."/>
            <person name="Pan J."/>
            <person name="Luo Z.H."/>
            <person name="Li M."/>
        </authorList>
    </citation>
    <scope>NUCLEOTIDE SEQUENCE [LARGE SCALE GENOMIC DNA]</scope>
    <source>
        <strain evidence="5">HyVt-485</strain>
    </source>
</reference>
<dbReference type="CDD" id="cd00761">
    <property type="entry name" value="Glyco_tranf_GTA_type"/>
    <property type="match status" value="1"/>
</dbReference>
<protein>
    <submittedName>
        <fullName evidence="5">Glycosyltransferase family 2 protein</fullName>
    </submittedName>
</protein>
<dbReference type="Pfam" id="PF00535">
    <property type="entry name" value="Glycos_transf_2"/>
    <property type="match status" value="1"/>
</dbReference>
<dbReference type="InterPro" id="IPR001173">
    <property type="entry name" value="Glyco_trans_2-like"/>
</dbReference>
<keyword evidence="3" id="KW-0808">Transferase</keyword>
<dbReference type="PANTHER" id="PTHR43179:SF12">
    <property type="entry name" value="GALACTOFURANOSYLTRANSFERASE GLFT2"/>
    <property type="match status" value="1"/>
</dbReference>
<dbReference type="EMBL" id="DRMJ01000257">
    <property type="protein sequence ID" value="HHL42973.1"/>
    <property type="molecule type" value="Genomic_DNA"/>
</dbReference>
<feature type="domain" description="Glycosyltransferase 2-like" evidence="4">
    <location>
        <begin position="19"/>
        <end position="152"/>
    </location>
</feature>
<evidence type="ECO:0000256" key="3">
    <source>
        <dbReference type="ARBA" id="ARBA00022679"/>
    </source>
</evidence>
<proteinExistence type="inferred from homology"/>
<dbReference type="SUPFAM" id="SSF53448">
    <property type="entry name" value="Nucleotide-diphospho-sugar transferases"/>
    <property type="match status" value="1"/>
</dbReference>
<dbReference type="Proteomes" id="UP000885830">
    <property type="component" value="Unassembled WGS sequence"/>
</dbReference>
<dbReference type="PANTHER" id="PTHR43179">
    <property type="entry name" value="RHAMNOSYLTRANSFERASE WBBL"/>
    <property type="match status" value="1"/>
</dbReference>
<dbReference type="AlphaFoldDB" id="A0A7C5LZF8"/>
<comment type="caution">
    <text evidence="5">The sequence shown here is derived from an EMBL/GenBank/DDBJ whole genome shotgun (WGS) entry which is preliminary data.</text>
</comment>
<organism evidence="5">
    <name type="scientific">Hellea balneolensis</name>
    <dbReference type="NCBI Taxonomy" id="287478"/>
    <lineage>
        <taxon>Bacteria</taxon>
        <taxon>Pseudomonadati</taxon>
        <taxon>Pseudomonadota</taxon>
        <taxon>Alphaproteobacteria</taxon>
        <taxon>Maricaulales</taxon>
        <taxon>Robiginitomaculaceae</taxon>
        <taxon>Hellea</taxon>
    </lineage>
</organism>
<evidence type="ECO:0000313" key="5">
    <source>
        <dbReference type="EMBL" id="HHL42973.1"/>
    </source>
</evidence>
<keyword evidence="2" id="KW-0328">Glycosyltransferase</keyword>
<evidence type="ECO:0000256" key="1">
    <source>
        <dbReference type="ARBA" id="ARBA00006739"/>
    </source>
</evidence>
<gene>
    <name evidence="5" type="ORF">ENJ42_05085</name>
</gene>
<name>A0A7C5LZF8_9PROT</name>
<dbReference type="Gene3D" id="3.90.550.10">
    <property type="entry name" value="Spore Coat Polysaccharide Biosynthesis Protein SpsA, Chain A"/>
    <property type="match status" value="1"/>
</dbReference>
<dbReference type="InterPro" id="IPR029044">
    <property type="entry name" value="Nucleotide-diphossugar_trans"/>
</dbReference>
<accession>A0A7C5LZF8</accession>